<name>A0AA86QH84_9EUKA</name>
<dbReference type="EMBL" id="CAXDID020000112">
    <property type="protein sequence ID" value="CAL6029886.1"/>
    <property type="molecule type" value="Genomic_DNA"/>
</dbReference>
<evidence type="ECO:0000313" key="2">
    <source>
        <dbReference type="EMBL" id="CAL5999378.1"/>
    </source>
</evidence>
<proteinExistence type="predicted"/>
<reference evidence="2 4" key="2">
    <citation type="submission" date="2024-07" db="EMBL/GenBank/DDBJ databases">
        <authorList>
            <person name="Akdeniz Z."/>
        </authorList>
    </citation>
    <scope>NUCLEOTIDE SEQUENCE [LARGE SCALE GENOMIC DNA]</scope>
</reference>
<organism evidence="1">
    <name type="scientific">Hexamita inflata</name>
    <dbReference type="NCBI Taxonomy" id="28002"/>
    <lineage>
        <taxon>Eukaryota</taxon>
        <taxon>Metamonada</taxon>
        <taxon>Diplomonadida</taxon>
        <taxon>Hexamitidae</taxon>
        <taxon>Hexamitinae</taxon>
        <taxon>Hexamita</taxon>
    </lineage>
</organism>
<dbReference type="EMBL" id="CATOUU010000916">
    <property type="protein sequence ID" value="CAI9959296.1"/>
    <property type="molecule type" value="Genomic_DNA"/>
</dbReference>
<dbReference type="AlphaFoldDB" id="A0AA86QH84"/>
<comment type="caution">
    <text evidence="1">The sequence shown here is derived from an EMBL/GenBank/DDBJ whole genome shotgun (WGS) entry which is preliminary data.</text>
</comment>
<protein>
    <submittedName>
        <fullName evidence="1">Leucine-rich repeat domain superfamily</fullName>
    </submittedName>
    <submittedName>
        <fullName evidence="2">Leucine-rich_repeat domain superfamily</fullName>
    </submittedName>
</protein>
<accession>A0AA86QH84</accession>
<evidence type="ECO:0000313" key="3">
    <source>
        <dbReference type="EMBL" id="CAL6029886.1"/>
    </source>
</evidence>
<gene>
    <name evidence="2" type="ORF">HINF_LOCUS16191</name>
    <name evidence="3" type="ORF">HINF_LOCUS32763</name>
    <name evidence="1" type="ORF">HINF_LOCUS46941</name>
</gene>
<reference evidence="1" key="1">
    <citation type="submission" date="2023-06" db="EMBL/GenBank/DDBJ databases">
        <authorList>
            <person name="Kurt Z."/>
        </authorList>
    </citation>
    <scope>NUCLEOTIDE SEQUENCE</scope>
</reference>
<dbReference type="InterPro" id="IPR032675">
    <property type="entry name" value="LRR_dom_sf"/>
</dbReference>
<keyword evidence="4" id="KW-1185">Reference proteome</keyword>
<dbReference type="SUPFAM" id="SSF52058">
    <property type="entry name" value="L domain-like"/>
    <property type="match status" value="1"/>
</dbReference>
<dbReference type="Gene3D" id="3.80.10.10">
    <property type="entry name" value="Ribonuclease Inhibitor"/>
    <property type="match status" value="1"/>
</dbReference>
<dbReference type="EMBL" id="CAXDID020000039">
    <property type="protein sequence ID" value="CAL5999378.1"/>
    <property type="molecule type" value="Genomic_DNA"/>
</dbReference>
<evidence type="ECO:0000313" key="1">
    <source>
        <dbReference type="EMBL" id="CAI9959296.1"/>
    </source>
</evidence>
<sequence length="96" mass="11051">MKPFLISEFFNDLDLEQLTIVQCMKFTLEQIPTNLSQLQIRDCALSNLNGISAMKNLKTLTVQHSRTQDISDLRELNLEALYLDEKKSKTSKCSKK</sequence>
<evidence type="ECO:0000313" key="4">
    <source>
        <dbReference type="Proteomes" id="UP001642409"/>
    </source>
</evidence>
<dbReference type="Proteomes" id="UP001642409">
    <property type="component" value="Unassembled WGS sequence"/>
</dbReference>